<dbReference type="CDD" id="cd14668">
    <property type="entry name" value="mlta_B"/>
    <property type="match status" value="1"/>
</dbReference>
<dbReference type="PANTHER" id="PTHR30124:SF0">
    <property type="entry name" value="MEMBRANE-BOUND LYTIC MUREIN TRANSGLYCOSYLASE A"/>
    <property type="match status" value="1"/>
</dbReference>
<evidence type="ECO:0000256" key="3">
    <source>
        <dbReference type="ARBA" id="ARBA00023239"/>
    </source>
</evidence>
<dbReference type="InterPro" id="IPR036908">
    <property type="entry name" value="RlpA-like_sf"/>
</dbReference>
<organism evidence="8 9">
    <name type="scientific">Qipengyuania aurantiaca</name>
    <dbReference type="NCBI Taxonomy" id="2867233"/>
    <lineage>
        <taxon>Bacteria</taxon>
        <taxon>Pseudomonadati</taxon>
        <taxon>Pseudomonadota</taxon>
        <taxon>Alphaproteobacteria</taxon>
        <taxon>Sphingomonadales</taxon>
        <taxon>Erythrobacteraceae</taxon>
        <taxon>Qipengyuania</taxon>
    </lineage>
</organism>
<dbReference type="Gene3D" id="2.40.40.10">
    <property type="entry name" value="RlpA-like domain"/>
    <property type="match status" value="1"/>
</dbReference>
<keyword evidence="9" id="KW-1185">Reference proteome</keyword>
<evidence type="ECO:0000259" key="7">
    <source>
        <dbReference type="SMART" id="SM00925"/>
    </source>
</evidence>
<dbReference type="CDD" id="cd14485">
    <property type="entry name" value="mltA_like_LT_A"/>
    <property type="match status" value="1"/>
</dbReference>
<dbReference type="PIRSF" id="PIRSF019422">
    <property type="entry name" value="MltA"/>
    <property type="match status" value="1"/>
</dbReference>
<feature type="domain" description="Lytic transglycosylase MltA" evidence="7">
    <location>
        <begin position="133"/>
        <end position="295"/>
    </location>
</feature>
<keyword evidence="6" id="KW-0732">Signal</keyword>
<dbReference type="SMART" id="SM00925">
    <property type="entry name" value="MltA"/>
    <property type="match status" value="1"/>
</dbReference>
<dbReference type="InterPro" id="IPR026044">
    <property type="entry name" value="MltA"/>
</dbReference>
<dbReference type="Proteomes" id="UP000824281">
    <property type="component" value="Chromosome"/>
</dbReference>
<feature type="signal peptide" evidence="6">
    <location>
        <begin position="1"/>
        <end position="17"/>
    </location>
</feature>
<dbReference type="EMBL" id="CP081295">
    <property type="protein sequence ID" value="QZD90509.1"/>
    <property type="molecule type" value="Genomic_DNA"/>
</dbReference>
<evidence type="ECO:0000256" key="4">
    <source>
        <dbReference type="ARBA" id="ARBA00023316"/>
    </source>
</evidence>
<dbReference type="EC" id="4.2.2.n1" evidence="2"/>
<accession>A0ABX8ZRW5</accession>
<reference evidence="8 9" key="1">
    <citation type="submission" date="2021-08" db="EMBL/GenBank/DDBJ databases">
        <title>Comparative Genomics Analysis of the Genus Qipengyuania Reveals Extensive Genetic Diversity and Metabolic Versatility, Including the Description of Fifteen Novel Species.</title>
        <authorList>
            <person name="Liu Y."/>
        </authorList>
    </citation>
    <scope>NUCLEOTIDE SEQUENCE [LARGE SCALE GENOMIC DNA]</scope>
    <source>
        <strain evidence="8 9">1NDH13</strain>
    </source>
</reference>
<name>A0ABX8ZRW5_9SPHN</name>
<dbReference type="InterPro" id="IPR005300">
    <property type="entry name" value="MltA_B"/>
</dbReference>
<dbReference type="RefSeq" id="WP_221425977.1">
    <property type="nucleotide sequence ID" value="NZ_CP081295.1"/>
</dbReference>
<dbReference type="PANTHER" id="PTHR30124">
    <property type="entry name" value="MEMBRANE-BOUND LYTIC MUREIN TRANSGLYCOSYLASE A"/>
    <property type="match status" value="1"/>
</dbReference>
<sequence>MRILAGLAAAFSLAGCAAIPDARPPMDTGAVEVPEPIPADTALAATLSPGPAIDTMPFAGWDAAPALAAFKRSCDKILYRDDTSGLTRRVDWQAPCGAAANWSSDPVLFFKSQFETVMVGDGSAFATGYYEPEILGSRTRAPGYDVPVYAMPEDLVRAWPADMPEAERTGRPPLGRYDENGDFVQYYERSEIVAGALDGKVPVVAWAADPVEFFFLQIQGSGLLRLPDGEVMRIGYAGQNGREYVAIGRTMRERGLIGDGTEYPTSMQGIIAWLRDNPSQADAILNENKSWIFFRELDTEGPLGSLEVPVFRQDSVAVDPKFVPYGAPVYLDMEADVADGLWIAQDTGGAIKGANRFDTFWGNGADAREIAGGMSSRGTAYLLLPKGTLARLKP</sequence>
<proteinExistence type="predicted"/>
<dbReference type="Pfam" id="PF03562">
    <property type="entry name" value="MltA"/>
    <property type="match status" value="1"/>
</dbReference>
<dbReference type="InterPro" id="IPR010611">
    <property type="entry name" value="3D_dom"/>
</dbReference>
<evidence type="ECO:0000313" key="8">
    <source>
        <dbReference type="EMBL" id="QZD90509.1"/>
    </source>
</evidence>
<keyword evidence="4" id="KW-0961">Cell wall biogenesis/degradation</keyword>
<gene>
    <name evidence="8" type="ORF">K3148_03700</name>
</gene>
<evidence type="ECO:0000256" key="2">
    <source>
        <dbReference type="ARBA" id="ARBA00012587"/>
    </source>
</evidence>
<feature type="chain" id="PRO_5046641697" description="peptidoglycan lytic exotransglycosylase" evidence="6">
    <location>
        <begin position="18"/>
        <end position="394"/>
    </location>
</feature>
<evidence type="ECO:0000313" key="9">
    <source>
        <dbReference type="Proteomes" id="UP000824281"/>
    </source>
</evidence>
<keyword evidence="3" id="KW-0456">Lyase</keyword>
<protein>
    <recommendedName>
        <fullName evidence="2">peptidoglycan lytic exotransglycosylase</fullName>
        <ecNumber evidence="2">4.2.2.n1</ecNumber>
    </recommendedName>
    <alternativeName>
        <fullName evidence="5">Murein hydrolase A</fullName>
    </alternativeName>
</protein>
<dbReference type="SUPFAM" id="SSF50685">
    <property type="entry name" value="Barwin-like endoglucanases"/>
    <property type="match status" value="1"/>
</dbReference>
<comment type="catalytic activity">
    <reaction evidence="1">
        <text>Exolytic cleavage of the (1-&gt;4)-beta-glycosidic linkage between N-acetylmuramic acid (MurNAc) and N-acetylglucosamine (GlcNAc) residues in peptidoglycan, from either the reducing or the non-reducing ends of the peptidoglycan chains, with concomitant formation of a 1,6-anhydrobond in the MurNAc residue.</text>
        <dbReference type="EC" id="4.2.2.n1"/>
    </reaction>
</comment>
<evidence type="ECO:0000256" key="1">
    <source>
        <dbReference type="ARBA" id="ARBA00001420"/>
    </source>
</evidence>
<dbReference type="PROSITE" id="PS51257">
    <property type="entry name" value="PROKAR_LIPOPROTEIN"/>
    <property type="match status" value="1"/>
</dbReference>
<dbReference type="Pfam" id="PF06725">
    <property type="entry name" value="3D"/>
    <property type="match status" value="1"/>
</dbReference>
<dbReference type="Gene3D" id="2.40.240.50">
    <property type="entry name" value="Barwin-like endoglucanases"/>
    <property type="match status" value="1"/>
</dbReference>
<evidence type="ECO:0000256" key="5">
    <source>
        <dbReference type="ARBA" id="ARBA00030918"/>
    </source>
</evidence>
<evidence type="ECO:0000256" key="6">
    <source>
        <dbReference type="SAM" id="SignalP"/>
    </source>
</evidence>